<dbReference type="Proteomes" id="UP000237105">
    <property type="component" value="Unassembled WGS sequence"/>
</dbReference>
<proteinExistence type="predicted"/>
<evidence type="ECO:0000313" key="1">
    <source>
        <dbReference type="EMBL" id="PON46307.1"/>
    </source>
</evidence>
<dbReference type="AlphaFoldDB" id="A0A2P5BBZ0"/>
<organism evidence="1 2">
    <name type="scientific">Parasponia andersonii</name>
    <name type="common">Sponia andersonii</name>
    <dbReference type="NCBI Taxonomy" id="3476"/>
    <lineage>
        <taxon>Eukaryota</taxon>
        <taxon>Viridiplantae</taxon>
        <taxon>Streptophyta</taxon>
        <taxon>Embryophyta</taxon>
        <taxon>Tracheophyta</taxon>
        <taxon>Spermatophyta</taxon>
        <taxon>Magnoliopsida</taxon>
        <taxon>eudicotyledons</taxon>
        <taxon>Gunneridae</taxon>
        <taxon>Pentapetalae</taxon>
        <taxon>rosids</taxon>
        <taxon>fabids</taxon>
        <taxon>Rosales</taxon>
        <taxon>Cannabaceae</taxon>
        <taxon>Parasponia</taxon>
    </lineage>
</organism>
<accession>A0A2P5BBZ0</accession>
<name>A0A2P5BBZ0_PARAD</name>
<dbReference type="EMBL" id="JXTB01000314">
    <property type="protein sequence ID" value="PON46307.1"/>
    <property type="molecule type" value="Genomic_DNA"/>
</dbReference>
<sequence>MKHTFRAFLDGAGTSLGGWPPDSCWTSLSKSSLRPLLASLASSPSKGALSLCTSTTSSVKPRTASWAISFFRFASARAAIIWSSFYSRPGSASQELPSASFLRMSSDVVWIFVRRDCDRETLTLSLTLNVFPQMVPNCWYDYYHLST</sequence>
<keyword evidence="2" id="KW-1185">Reference proteome</keyword>
<evidence type="ECO:0000313" key="2">
    <source>
        <dbReference type="Proteomes" id="UP000237105"/>
    </source>
</evidence>
<gene>
    <name evidence="1" type="ORF">PanWU01x14_252540</name>
</gene>
<protein>
    <submittedName>
        <fullName evidence="1">Uncharacterized protein</fullName>
    </submittedName>
</protein>
<comment type="caution">
    <text evidence="1">The sequence shown here is derived from an EMBL/GenBank/DDBJ whole genome shotgun (WGS) entry which is preliminary data.</text>
</comment>
<reference evidence="2" key="1">
    <citation type="submission" date="2016-06" db="EMBL/GenBank/DDBJ databases">
        <title>Parallel loss of symbiosis genes in relatives of nitrogen-fixing non-legume Parasponia.</title>
        <authorList>
            <person name="Van Velzen R."/>
            <person name="Holmer R."/>
            <person name="Bu F."/>
            <person name="Rutten L."/>
            <person name="Van Zeijl A."/>
            <person name="Liu W."/>
            <person name="Santuari L."/>
            <person name="Cao Q."/>
            <person name="Sharma T."/>
            <person name="Shen D."/>
            <person name="Roswanjaya Y."/>
            <person name="Wardhani T."/>
            <person name="Kalhor M.S."/>
            <person name="Jansen J."/>
            <person name="Van den Hoogen J."/>
            <person name="Gungor B."/>
            <person name="Hartog M."/>
            <person name="Hontelez J."/>
            <person name="Verver J."/>
            <person name="Yang W.-C."/>
            <person name="Schijlen E."/>
            <person name="Repin R."/>
            <person name="Schilthuizen M."/>
            <person name="Schranz E."/>
            <person name="Heidstra R."/>
            <person name="Miyata K."/>
            <person name="Fedorova E."/>
            <person name="Kohlen W."/>
            <person name="Bisseling T."/>
            <person name="Smit S."/>
            <person name="Geurts R."/>
        </authorList>
    </citation>
    <scope>NUCLEOTIDE SEQUENCE [LARGE SCALE GENOMIC DNA]</scope>
    <source>
        <strain evidence="2">cv. WU1-14</strain>
    </source>
</reference>